<sequence length="175" mass="19407">SLIDFEMGSWSSASRDQNHAVAELEKVFLSESPPSEWEVKVYSPVDGTCPSTLPSSERSPGYGLVDDEPASSSRDYTRADDRCKRRRLRDSWNVTSERQTVAEVSKEEMREVEKCVEVCLGDHATHDLSAHDTCPPSDGCDATDDDASDDDDDVLPSSCVMPRTVMKRSRDDADV</sequence>
<gene>
    <name evidence="2" type="ORF">FOZ62_007398</name>
</gene>
<dbReference type="AlphaFoldDB" id="A0A7J6SMB9"/>
<evidence type="ECO:0000256" key="1">
    <source>
        <dbReference type="SAM" id="MobiDB-lite"/>
    </source>
</evidence>
<dbReference type="EMBL" id="JABANM010013577">
    <property type="protein sequence ID" value="KAF4734099.1"/>
    <property type="molecule type" value="Genomic_DNA"/>
</dbReference>
<protein>
    <submittedName>
        <fullName evidence="2">Uncharacterized protein</fullName>
    </submittedName>
</protein>
<feature type="non-terminal residue" evidence="2">
    <location>
        <position position="1"/>
    </location>
</feature>
<feature type="region of interest" description="Disordered" evidence="1">
    <location>
        <begin position="126"/>
        <end position="175"/>
    </location>
</feature>
<accession>A0A7J6SMB9</accession>
<evidence type="ECO:0000313" key="2">
    <source>
        <dbReference type="EMBL" id="KAF4734099.1"/>
    </source>
</evidence>
<reference evidence="2 3" key="1">
    <citation type="submission" date="2020-04" db="EMBL/GenBank/DDBJ databases">
        <title>Perkinsus olseni comparative genomics.</title>
        <authorList>
            <person name="Bogema D.R."/>
        </authorList>
    </citation>
    <scope>NUCLEOTIDE SEQUENCE [LARGE SCALE GENOMIC DNA]</scope>
    <source>
        <strain evidence="2">ATCC PRA-205</strain>
    </source>
</reference>
<organism evidence="2 3">
    <name type="scientific">Perkinsus olseni</name>
    <name type="common">Perkinsus atlanticus</name>
    <dbReference type="NCBI Taxonomy" id="32597"/>
    <lineage>
        <taxon>Eukaryota</taxon>
        <taxon>Sar</taxon>
        <taxon>Alveolata</taxon>
        <taxon>Perkinsozoa</taxon>
        <taxon>Perkinsea</taxon>
        <taxon>Perkinsida</taxon>
        <taxon>Perkinsidae</taxon>
        <taxon>Perkinsus</taxon>
    </lineage>
</organism>
<name>A0A7J6SMB9_PEROL</name>
<dbReference type="Proteomes" id="UP000574390">
    <property type="component" value="Unassembled WGS sequence"/>
</dbReference>
<comment type="caution">
    <text evidence="2">The sequence shown here is derived from an EMBL/GenBank/DDBJ whole genome shotgun (WGS) entry which is preliminary data.</text>
</comment>
<feature type="region of interest" description="Disordered" evidence="1">
    <location>
        <begin position="44"/>
        <end position="80"/>
    </location>
</feature>
<feature type="compositionally biased region" description="Polar residues" evidence="1">
    <location>
        <begin position="49"/>
        <end position="58"/>
    </location>
</feature>
<evidence type="ECO:0000313" key="3">
    <source>
        <dbReference type="Proteomes" id="UP000574390"/>
    </source>
</evidence>
<proteinExistence type="predicted"/>
<feature type="compositionally biased region" description="Acidic residues" evidence="1">
    <location>
        <begin position="141"/>
        <end position="154"/>
    </location>
</feature>